<sequence length="110" mass="13098">MAQQRPVRNSNPERETFHKFFKCGLIEHDQHLHNLVSTSKNHHNNDRTRSSTLTTTTTTELETYHSFSFALLQIWSPTRGQTRRVDSQTQYKRFRRSLIDSTQLSRFDEM</sequence>
<accession>A0A7J7I6U0</accession>
<feature type="region of interest" description="Disordered" evidence="1">
    <location>
        <begin position="38"/>
        <end position="57"/>
    </location>
</feature>
<dbReference type="Proteomes" id="UP000593564">
    <property type="component" value="Unassembled WGS sequence"/>
</dbReference>
<proteinExistence type="predicted"/>
<name>A0A7J7I6U0_CAMSI</name>
<reference evidence="2 3" key="2">
    <citation type="submission" date="2020-07" db="EMBL/GenBank/DDBJ databases">
        <title>Genome assembly of wild tea tree DASZ reveals pedigree and selection history of tea varieties.</title>
        <authorList>
            <person name="Zhang W."/>
        </authorList>
    </citation>
    <scope>NUCLEOTIDE SEQUENCE [LARGE SCALE GENOMIC DNA]</scope>
    <source>
        <strain evidence="3">cv. G240</strain>
        <tissue evidence="2">Leaf</tissue>
    </source>
</reference>
<gene>
    <name evidence="2" type="ORF">HYC85_001952</name>
</gene>
<reference evidence="3" key="1">
    <citation type="journal article" date="2020" name="Nat. Commun.">
        <title>Genome assembly of wild tea tree DASZ reveals pedigree and selection history of tea varieties.</title>
        <authorList>
            <person name="Zhang W."/>
            <person name="Zhang Y."/>
            <person name="Qiu H."/>
            <person name="Guo Y."/>
            <person name="Wan H."/>
            <person name="Zhang X."/>
            <person name="Scossa F."/>
            <person name="Alseekh S."/>
            <person name="Zhang Q."/>
            <person name="Wang P."/>
            <person name="Xu L."/>
            <person name="Schmidt M.H."/>
            <person name="Jia X."/>
            <person name="Li D."/>
            <person name="Zhu A."/>
            <person name="Guo F."/>
            <person name="Chen W."/>
            <person name="Ni D."/>
            <person name="Usadel B."/>
            <person name="Fernie A.R."/>
            <person name="Wen W."/>
        </authorList>
    </citation>
    <scope>NUCLEOTIDE SEQUENCE [LARGE SCALE GENOMIC DNA]</scope>
    <source>
        <strain evidence="3">cv. G240</strain>
    </source>
</reference>
<organism evidence="2 3">
    <name type="scientific">Camellia sinensis</name>
    <name type="common">Tea plant</name>
    <name type="synonym">Thea sinensis</name>
    <dbReference type="NCBI Taxonomy" id="4442"/>
    <lineage>
        <taxon>Eukaryota</taxon>
        <taxon>Viridiplantae</taxon>
        <taxon>Streptophyta</taxon>
        <taxon>Embryophyta</taxon>
        <taxon>Tracheophyta</taxon>
        <taxon>Spermatophyta</taxon>
        <taxon>Magnoliopsida</taxon>
        <taxon>eudicotyledons</taxon>
        <taxon>Gunneridae</taxon>
        <taxon>Pentapetalae</taxon>
        <taxon>asterids</taxon>
        <taxon>Ericales</taxon>
        <taxon>Theaceae</taxon>
        <taxon>Camellia</taxon>
    </lineage>
</organism>
<evidence type="ECO:0000256" key="1">
    <source>
        <dbReference type="SAM" id="MobiDB-lite"/>
    </source>
</evidence>
<dbReference type="AlphaFoldDB" id="A0A7J7I6U0"/>
<keyword evidence="3" id="KW-1185">Reference proteome</keyword>
<evidence type="ECO:0000313" key="3">
    <source>
        <dbReference type="Proteomes" id="UP000593564"/>
    </source>
</evidence>
<evidence type="ECO:0000313" key="2">
    <source>
        <dbReference type="EMBL" id="KAF5960743.1"/>
    </source>
</evidence>
<protein>
    <submittedName>
        <fullName evidence="2">Uncharacterized protein</fullName>
    </submittedName>
</protein>
<comment type="caution">
    <text evidence="2">The sequence shown here is derived from an EMBL/GenBank/DDBJ whole genome shotgun (WGS) entry which is preliminary data.</text>
</comment>
<dbReference type="EMBL" id="JACBKZ010000001">
    <property type="protein sequence ID" value="KAF5960743.1"/>
    <property type="molecule type" value="Genomic_DNA"/>
</dbReference>